<sequence length="394" mass="41503">MTDDLSAPLGQTTPRKRRFRLPFTAPQAIATVCGLFLLAFLGFVIFGRDPMGGEPVVVAKYDPAKLPGANQSAIPSAAPAAPAGAPNGQKTVTIIDGSSGERREMKVGDDGMPAGASLDADAPAMMSGINQRLLENTRYGMVPVAADGLKPWRVYATGTDLQRARAATTPTISIVIGGLGVGAAKTNDAIVKLPAAVTLAFTPYGSDPGKLVERARARKHEVLLQLPMEPYDYPDNDPGPQTLLATAGPEQNVDRLMWLMSRFQGYVGLTNFMGSRFLVTDSAMQPIIQQAAKRGLAWLDDGSVPRSLAGQLAGAQGVPAATADAVVDQVPTTAEIDKSLMKLETLARERGSAVGMASALPISIERIGAWAQRLESRGILLVPLTTTLMKSKSS</sequence>
<accession>A0ABY8BNA7</accession>
<protein>
    <submittedName>
        <fullName evidence="2">Divergent polysaccharide deacetylase family protein</fullName>
    </submittedName>
</protein>
<evidence type="ECO:0000313" key="3">
    <source>
        <dbReference type="Proteomes" id="UP001213907"/>
    </source>
</evidence>
<dbReference type="InterPro" id="IPR006837">
    <property type="entry name" value="Divergent_DAC"/>
</dbReference>
<dbReference type="Proteomes" id="UP001213907">
    <property type="component" value="Chromosome"/>
</dbReference>
<evidence type="ECO:0000313" key="2">
    <source>
        <dbReference type="EMBL" id="WEF51458.1"/>
    </source>
</evidence>
<name>A0ABY8BNA7_AFICR</name>
<dbReference type="SUPFAM" id="SSF88713">
    <property type="entry name" value="Glycoside hydrolase/deacetylase"/>
    <property type="match status" value="1"/>
</dbReference>
<dbReference type="PANTHER" id="PTHR30105:SF2">
    <property type="entry name" value="DIVERGENT POLYSACCHARIDE DEACETYLASE SUPERFAMILY"/>
    <property type="match status" value="1"/>
</dbReference>
<dbReference type="PANTHER" id="PTHR30105">
    <property type="entry name" value="UNCHARACTERIZED YIBQ-RELATED"/>
    <property type="match status" value="1"/>
</dbReference>
<dbReference type="Gene3D" id="3.20.20.370">
    <property type="entry name" value="Glycoside hydrolase/deacetylase"/>
    <property type="match status" value="1"/>
</dbReference>
<proteinExistence type="predicted"/>
<dbReference type="CDD" id="cd10936">
    <property type="entry name" value="CE4_DAC2"/>
    <property type="match status" value="1"/>
</dbReference>
<keyword evidence="1" id="KW-0812">Transmembrane</keyword>
<gene>
    <name evidence="2" type="ORF">AFIC_003051</name>
</gene>
<dbReference type="InterPro" id="IPR011330">
    <property type="entry name" value="Glyco_hydro/deAcase_b/a-brl"/>
</dbReference>
<keyword evidence="1" id="KW-0472">Membrane</keyword>
<feature type="transmembrane region" description="Helical" evidence="1">
    <location>
        <begin position="21"/>
        <end position="46"/>
    </location>
</feature>
<dbReference type="EMBL" id="CP113162">
    <property type="protein sequence ID" value="WEF51458.1"/>
    <property type="molecule type" value="Genomic_DNA"/>
</dbReference>
<keyword evidence="1" id="KW-1133">Transmembrane helix</keyword>
<dbReference type="RefSeq" id="WP_275247057.1">
    <property type="nucleotide sequence ID" value="NZ_BAABDX010000001.1"/>
</dbReference>
<dbReference type="Pfam" id="PF04748">
    <property type="entry name" value="Polysacc_deac_2"/>
    <property type="match status" value="1"/>
</dbReference>
<reference evidence="2 3" key="1">
    <citation type="submission" date="2022-11" db="EMBL/GenBank/DDBJ databases">
        <authorList>
            <person name="Siebert D."/>
            <person name="Busche T."/>
            <person name="Saydam E."/>
            <person name="Kalinowski J."/>
            <person name="Ruckert C."/>
            <person name="Blombach B."/>
        </authorList>
    </citation>
    <scope>NUCLEOTIDE SEQUENCE [LARGE SCALE GENOMIC DNA]</scope>
    <source>
        <strain evidence="2 3">DSM 1083</strain>
    </source>
</reference>
<keyword evidence="3" id="KW-1185">Reference proteome</keyword>
<organism evidence="2 3">
    <name type="scientific">Afipia carboxydohydrogena</name>
    <name type="common">Pseudomonas carboxydohydrogena</name>
    <dbReference type="NCBI Taxonomy" id="290"/>
    <lineage>
        <taxon>Bacteria</taxon>
        <taxon>Pseudomonadati</taxon>
        <taxon>Pseudomonadota</taxon>
        <taxon>Alphaproteobacteria</taxon>
        <taxon>Hyphomicrobiales</taxon>
        <taxon>Nitrobacteraceae</taxon>
        <taxon>Afipia</taxon>
    </lineage>
</organism>
<evidence type="ECO:0000256" key="1">
    <source>
        <dbReference type="SAM" id="Phobius"/>
    </source>
</evidence>